<sequence>MTGFTKAIMLLSLLVVIIGGGFSFYLTYQSSDSPAVAYANRQGIAIDGFDTVAYHTVGQPMKGKENFQVTWAGTTWYFLKLENRQAFSHDPEKFAPAYGGHDPYGMATGGLSQPATPELWEISDGKLYLFYSGQTRRLWQQDKEENLKKANVQWNRIKQQIKYKKEMTIRDKTPAS</sequence>
<name>A0A3B0RAW8_9ZZZZ</name>
<feature type="transmembrane region" description="Helical" evidence="1">
    <location>
        <begin position="7"/>
        <end position="28"/>
    </location>
</feature>
<dbReference type="NCBIfam" id="NF041384">
    <property type="entry name" value="YHS_seleno_dom"/>
    <property type="match status" value="1"/>
</dbReference>
<keyword evidence="1" id="KW-0812">Transmembrane</keyword>
<evidence type="ECO:0000256" key="1">
    <source>
        <dbReference type="SAM" id="Phobius"/>
    </source>
</evidence>
<evidence type="ECO:0008006" key="3">
    <source>
        <dbReference type="Google" id="ProtNLM"/>
    </source>
</evidence>
<organism evidence="2">
    <name type="scientific">hydrothermal vent metagenome</name>
    <dbReference type="NCBI Taxonomy" id="652676"/>
    <lineage>
        <taxon>unclassified sequences</taxon>
        <taxon>metagenomes</taxon>
        <taxon>ecological metagenomes</taxon>
    </lineage>
</organism>
<reference evidence="2" key="1">
    <citation type="submission" date="2018-06" db="EMBL/GenBank/DDBJ databases">
        <authorList>
            <person name="Zhirakovskaya E."/>
        </authorList>
    </citation>
    <scope>NUCLEOTIDE SEQUENCE</scope>
</reference>
<accession>A0A3B0RAW8</accession>
<dbReference type="EMBL" id="UOED01000044">
    <property type="protein sequence ID" value="VAV89201.1"/>
    <property type="molecule type" value="Genomic_DNA"/>
</dbReference>
<protein>
    <recommendedName>
        <fullName evidence="3">YHS domain-containing protein</fullName>
    </recommendedName>
</protein>
<keyword evidence="1" id="KW-0472">Membrane</keyword>
<dbReference type="AlphaFoldDB" id="A0A3B0RAW8"/>
<evidence type="ECO:0000313" key="2">
    <source>
        <dbReference type="EMBL" id="VAV89201.1"/>
    </source>
</evidence>
<gene>
    <name evidence="2" type="ORF">MNBD_ALPHA02-1210</name>
</gene>
<proteinExistence type="predicted"/>
<keyword evidence="1" id="KW-1133">Transmembrane helix</keyword>